<accession>A0AAE0NZL0</accession>
<keyword evidence="2" id="KW-1185">Reference proteome</keyword>
<evidence type="ECO:0000313" key="1">
    <source>
        <dbReference type="EMBL" id="KAK3390629.1"/>
    </source>
</evidence>
<proteinExistence type="predicted"/>
<comment type="caution">
    <text evidence="1">The sequence shown here is derived from an EMBL/GenBank/DDBJ whole genome shotgun (WGS) entry which is preliminary data.</text>
</comment>
<organism evidence="1 2">
    <name type="scientific">Podospora didyma</name>
    <dbReference type="NCBI Taxonomy" id="330526"/>
    <lineage>
        <taxon>Eukaryota</taxon>
        <taxon>Fungi</taxon>
        <taxon>Dikarya</taxon>
        <taxon>Ascomycota</taxon>
        <taxon>Pezizomycotina</taxon>
        <taxon>Sordariomycetes</taxon>
        <taxon>Sordariomycetidae</taxon>
        <taxon>Sordariales</taxon>
        <taxon>Podosporaceae</taxon>
        <taxon>Podospora</taxon>
    </lineage>
</organism>
<dbReference type="AlphaFoldDB" id="A0AAE0NZL0"/>
<dbReference type="Proteomes" id="UP001285441">
    <property type="component" value="Unassembled WGS sequence"/>
</dbReference>
<gene>
    <name evidence="1" type="ORF">B0H63DRAFT_519840</name>
</gene>
<reference evidence="1" key="2">
    <citation type="submission" date="2023-06" db="EMBL/GenBank/DDBJ databases">
        <authorList>
            <consortium name="Lawrence Berkeley National Laboratory"/>
            <person name="Haridas S."/>
            <person name="Hensen N."/>
            <person name="Bonometti L."/>
            <person name="Westerberg I."/>
            <person name="Brannstrom I.O."/>
            <person name="Guillou S."/>
            <person name="Cros-Aarteil S."/>
            <person name="Calhoun S."/>
            <person name="Kuo A."/>
            <person name="Mondo S."/>
            <person name="Pangilinan J."/>
            <person name="Riley R."/>
            <person name="LaButti K."/>
            <person name="Andreopoulos B."/>
            <person name="Lipzen A."/>
            <person name="Chen C."/>
            <person name="Yanf M."/>
            <person name="Daum C."/>
            <person name="Ng V."/>
            <person name="Clum A."/>
            <person name="Steindorff A."/>
            <person name="Ohm R."/>
            <person name="Martin F."/>
            <person name="Silar P."/>
            <person name="Natvig D."/>
            <person name="Lalanne C."/>
            <person name="Gautier V."/>
            <person name="Ament-velasquez S.L."/>
            <person name="Kruys A."/>
            <person name="Hutchinson M.I."/>
            <person name="Powell A.J."/>
            <person name="Barry K."/>
            <person name="Miller A.N."/>
            <person name="Grigoriev I.V."/>
            <person name="Debuchy R."/>
            <person name="Gladieux P."/>
            <person name="Thoren M.H."/>
            <person name="Johannesson H."/>
        </authorList>
    </citation>
    <scope>NUCLEOTIDE SEQUENCE</scope>
    <source>
        <strain evidence="1">CBS 232.78</strain>
    </source>
</reference>
<evidence type="ECO:0000313" key="2">
    <source>
        <dbReference type="Proteomes" id="UP001285441"/>
    </source>
</evidence>
<sequence length="183" mass="19960">MPVPWVDLTFGLIEGCISSSSSSSGVTLSPSLKIRLTLRHAKRAVDAYVEEYARNFVLPPADNNSGIVNGGSDIMMKPGLTRRGPSFHVVVCRTGRLPQPTQLSSRRAYSPPAQAFCSRGISLEPVALSTPCVWKADTSKPMLGLLAEDYDWLRRSVIYGNLVSDSYYQLVITGRESTNHSGL</sequence>
<protein>
    <submittedName>
        <fullName evidence="1">Uncharacterized protein</fullName>
    </submittedName>
</protein>
<reference evidence="1" key="1">
    <citation type="journal article" date="2023" name="Mol. Phylogenet. Evol.">
        <title>Genome-scale phylogeny and comparative genomics of the fungal order Sordariales.</title>
        <authorList>
            <person name="Hensen N."/>
            <person name="Bonometti L."/>
            <person name="Westerberg I."/>
            <person name="Brannstrom I.O."/>
            <person name="Guillou S."/>
            <person name="Cros-Aarteil S."/>
            <person name="Calhoun S."/>
            <person name="Haridas S."/>
            <person name="Kuo A."/>
            <person name="Mondo S."/>
            <person name="Pangilinan J."/>
            <person name="Riley R."/>
            <person name="LaButti K."/>
            <person name="Andreopoulos B."/>
            <person name="Lipzen A."/>
            <person name="Chen C."/>
            <person name="Yan M."/>
            <person name="Daum C."/>
            <person name="Ng V."/>
            <person name="Clum A."/>
            <person name="Steindorff A."/>
            <person name="Ohm R.A."/>
            <person name="Martin F."/>
            <person name="Silar P."/>
            <person name="Natvig D.O."/>
            <person name="Lalanne C."/>
            <person name="Gautier V."/>
            <person name="Ament-Velasquez S.L."/>
            <person name="Kruys A."/>
            <person name="Hutchinson M.I."/>
            <person name="Powell A.J."/>
            <person name="Barry K."/>
            <person name="Miller A.N."/>
            <person name="Grigoriev I.V."/>
            <person name="Debuchy R."/>
            <person name="Gladieux P."/>
            <person name="Hiltunen Thoren M."/>
            <person name="Johannesson H."/>
        </authorList>
    </citation>
    <scope>NUCLEOTIDE SEQUENCE</scope>
    <source>
        <strain evidence="1">CBS 232.78</strain>
    </source>
</reference>
<name>A0AAE0NZL0_9PEZI</name>
<dbReference type="EMBL" id="JAULSW010000002">
    <property type="protein sequence ID" value="KAK3390629.1"/>
    <property type="molecule type" value="Genomic_DNA"/>
</dbReference>